<comment type="caution">
    <text evidence="1">The sequence shown here is derived from an EMBL/GenBank/DDBJ whole genome shotgun (WGS) entry which is preliminary data.</text>
</comment>
<dbReference type="Proteomes" id="UP000236664">
    <property type="component" value="Unassembled WGS sequence"/>
</dbReference>
<evidence type="ECO:0000313" key="2">
    <source>
        <dbReference type="Proteomes" id="UP000236664"/>
    </source>
</evidence>
<protein>
    <submittedName>
        <fullName evidence="1">Uncharacterized protein</fullName>
    </submittedName>
</protein>
<name>A0A2K0W671_GIBNY</name>
<proteinExistence type="predicted"/>
<dbReference type="STRING" id="42673.A0A2K0W671"/>
<evidence type="ECO:0000313" key="1">
    <source>
        <dbReference type="EMBL" id="PNP77746.1"/>
    </source>
</evidence>
<organism evidence="1 2">
    <name type="scientific">Gibberella nygamai</name>
    <name type="common">Bean root rot disease fungus</name>
    <name type="synonym">Fusarium nygamai</name>
    <dbReference type="NCBI Taxonomy" id="42673"/>
    <lineage>
        <taxon>Eukaryota</taxon>
        <taxon>Fungi</taxon>
        <taxon>Dikarya</taxon>
        <taxon>Ascomycota</taxon>
        <taxon>Pezizomycotina</taxon>
        <taxon>Sordariomycetes</taxon>
        <taxon>Hypocreomycetidae</taxon>
        <taxon>Hypocreales</taxon>
        <taxon>Nectriaceae</taxon>
        <taxon>Fusarium</taxon>
        <taxon>Fusarium fujikuroi species complex</taxon>
    </lineage>
</organism>
<dbReference type="AlphaFoldDB" id="A0A2K0W671"/>
<dbReference type="OrthoDB" id="438291at2759"/>
<sequence length="100" mass="10701">MLPAAAVVLRASVRPATSQTFTRLSASALTSIRCLNRALSTTHAIAAASSLNRDRAREIVAQTISNIGSKRETAAYLKVFTLPPNILQSSRSGAPFFRNT</sequence>
<accession>A0A2K0W671</accession>
<dbReference type="EMBL" id="MTQA01000123">
    <property type="protein sequence ID" value="PNP77746.1"/>
    <property type="molecule type" value="Genomic_DNA"/>
</dbReference>
<reference evidence="1 2" key="1">
    <citation type="submission" date="2017-06" db="EMBL/GenBank/DDBJ databases">
        <title>Genome of Fusarium nygamai isolate CS10214.</title>
        <authorList>
            <person name="Gardiner D.M."/>
            <person name="Obanor F."/>
            <person name="Kazan K."/>
        </authorList>
    </citation>
    <scope>NUCLEOTIDE SEQUENCE [LARGE SCALE GENOMIC DNA]</scope>
    <source>
        <strain evidence="1 2">CS10214</strain>
    </source>
</reference>
<gene>
    <name evidence="1" type="ORF">FNYG_08827</name>
</gene>
<keyword evidence="2" id="KW-1185">Reference proteome</keyword>